<dbReference type="InterPro" id="IPR036097">
    <property type="entry name" value="HisK_dim/P_sf"/>
</dbReference>
<dbReference type="Proteomes" id="UP001221189">
    <property type="component" value="Unassembled WGS sequence"/>
</dbReference>
<evidence type="ECO:0000256" key="1">
    <source>
        <dbReference type="ARBA" id="ARBA00000085"/>
    </source>
</evidence>
<dbReference type="InterPro" id="IPR003594">
    <property type="entry name" value="HATPase_dom"/>
</dbReference>
<dbReference type="InterPro" id="IPR013727">
    <property type="entry name" value="2CSK_N"/>
</dbReference>
<dbReference type="Gene3D" id="3.30.565.10">
    <property type="entry name" value="Histidine kinase-like ATPase, C-terminal domain"/>
    <property type="match status" value="1"/>
</dbReference>
<comment type="caution">
    <text evidence="12">The sequence shown here is derived from an EMBL/GenBank/DDBJ whole genome shotgun (WGS) entry which is preliminary data.</text>
</comment>
<proteinExistence type="predicted"/>
<dbReference type="InterPro" id="IPR005467">
    <property type="entry name" value="His_kinase_dom"/>
</dbReference>
<feature type="domain" description="HAMP" evidence="11">
    <location>
        <begin position="189"/>
        <end position="241"/>
    </location>
</feature>
<comment type="subcellular location">
    <subcellularLocation>
        <location evidence="2">Membrane</location>
    </subcellularLocation>
</comment>
<keyword evidence="8" id="KW-0472">Membrane</keyword>
<evidence type="ECO:0000313" key="13">
    <source>
        <dbReference type="Proteomes" id="UP001221189"/>
    </source>
</evidence>
<evidence type="ECO:0000259" key="10">
    <source>
        <dbReference type="PROSITE" id="PS50109"/>
    </source>
</evidence>
<evidence type="ECO:0000256" key="8">
    <source>
        <dbReference type="ARBA" id="ARBA00022989"/>
    </source>
</evidence>
<keyword evidence="8" id="KW-1133">Transmembrane helix</keyword>
<evidence type="ECO:0000256" key="3">
    <source>
        <dbReference type="ARBA" id="ARBA00012438"/>
    </source>
</evidence>
<dbReference type="SMART" id="SM00387">
    <property type="entry name" value="HATPase_c"/>
    <property type="match status" value="1"/>
</dbReference>
<keyword evidence="6" id="KW-0812">Transmembrane</keyword>
<gene>
    <name evidence="12" type="ORF">PRZ03_14880</name>
</gene>
<dbReference type="SUPFAM" id="SSF55874">
    <property type="entry name" value="ATPase domain of HSP90 chaperone/DNA topoisomerase II/histidine kinase"/>
    <property type="match status" value="1"/>
</dbReference>
<dbReference type="Pfam" id="PF00512">
    <property type="entry name" value="HisKA"/>
    <property type="match status" value="1"/>
</dbReference>
<name>A0ABT5KG21_9BURK</name>
<feature type="domain" description="Histidine kinase" evidence="10">
    <location>
        <begin position="249"/>
        <end position="463"/>
    </location>
</feature>
<dbReference type="PANTHER" id="PTHR45436">
    <property type="entry name" value="SENSOR HISTIDINE KINASE YKOH"/>
    <property type="match status" value="1"/>
</dbReference>
<comment type="catalytic activity">
    <reaction evidence="1">
        <text>ATP + protein L-histidine = ADP + protein N-phospho-L-histidine.</text>
        <dbReference type="EC" id="2.7.13.3"/>
    </reaction>
</comment>
<dbReference type="InterPro" id="IPR003660">
    <property type="entry name" value="HAMP_dom"/>
</dbReference>
<organism evidence="12 13">
    <name type="scientific">Roseateles albus</name>
    <dbReference type="NCBI Taxonomy" id="2987525"/>
    <lineage>
        <taxon>Bacteria</taxon>
        <taxon>Pseudomonadati</taxon>
        <taxon>Pseudomonadota</taxon>
        <taxon>Betaproteobacteria</taxon>
        <taxon>Burkholderiales</taxon>
        <taxon>Sphaerotilaceae</taxon>
        <taxon>Roseateles</taxon>
    </lineage>
</organism>
<dbReference type="InterPro" id="IPR050428">
    <property type="entry name" value="TCS_sensor_his_kinase"/>
</dbReference>
<keyword evidence="9" id="KW-0902">Two-component regulatory system</keyword>
<evidence type="ECO:0000256" key="9">
    <source>
        <dbReference type="ARBA" id="ARBA00023012"/>
    </source>
</evidence>
<keyword evidence="7 12" id="KW-0418">Kinase</keyword>
<keyword evidence="5" id="KW-0808">Transferase</keyword>
<protein>
    <recommendedName>
        <fullName evidence="3">histidine kinase</fullName>
        <ecNumber evidence="3">2.7.13.3</ecNumber>
    </recommendedName>
</protein>
<dbReference type="CDD" id="cd00082">
    <property type="entry name" value="HisKA"/>
    <property type="match status" value="1"/>
</dbReference>
<dbReference type="EC" id="2.7.13.3" evidence="3"/>
<dbReference type="PANTHER" id="PTHR45436:SF1">
    <property type="entry name" value="SENSOR PROTEIN QSEC"/>
    <property type="match status" value="1"/>
</dbReference>
<dbReference type="Pfam" id="PF02518">
    <property type="entry name" value="HATPase_c"/>
    <property type="match status" value="1"/>
</dbReference>
<evidence type="ECO:0000256" key="7">
    <source>
        <dbReference type="ARBA" id="ARBA00022777"/>
    </source>
</evidence>
<dbReference type="EMBL" id="JAQQXT010000008">
    <property type="protein sequence ID" value="MDC8772867.1"/>
    <property type="molecule type" value="Genomic_DNA"/>
</dbReference>
<dbReference type="InterPro" id="IPR003661">
    <property type="entry name" value="HisK_dim/P_dom"/>
</dbReference>
<evidence type="ECO:0000256" key="4">
    <source>
        <dbReference type="ARBA" id="ARBA00022553"/>
    </source>
</evidence>
<evidence type="ECO:0000256" key="5">
    <source>
        <dbReference type="ARBA" id="ARBA00022679"/>
    </source>
</evidence>
<accession>A0ABT5KG21</accession>
<dbReference type="Gene3D" id="1.10.287.130">
    <property type="match status" value="1"/>
</dbReference>
<keyword evidence="4" id="KW-0597">Phosphoprotein</keyword>
<dbReference type="SUPFAM" id="SSF47384">
    <property type="entry name" value="Homodimeric domain of signal transducing histidine kinase"/>
    <property type="match status" value="1"/>
</dbReference>
<dbReference type="Pfam" id="PF08521">
    <property type="entry name" value="2CSK_N"/>
    <property type="match status" value="1"/>
</dbReference>
<sequence>MRRLTSSLKRVSLRTRLLATLGLWLTLVLVLALLLDLRGAERLADQAFDQALLNNAVALAARVEIDSDNDLDMDLPQSAQALLQADPLDTLFFAVFDGEAKLVWGDPRLAAFVSAQPPAKDVSLLGQLDGQAVRVLTLHRQGPAKRASIVVAETLNKRLETSAQIRARSERLGLLLLAAAMLGLYLSTRRILQPLERFASQIEARQARDLSPVEAPGDTSESAVLAAALNSLLARLRESAAAQREFIGDTAHQLRTPLASLSLQIEMAIEDLAVDSAAPAAQGKRLQLMQSLVARLQRLVQRILSLERARSEAGSGLPAQRIDLPLLVEDCAAEFIDRAERSGIDLGFELAPAAIEGWAGELHELLSNLIDNALTHGRSPIVVRTRTTSAAVLLEVEDQGTQLDVALLPELFQRHRRGAASQGEGLGLFIVKTIADHHGATVSLLPGKGGLGLLARVSFSKPDEEQKHKAAGLPLQGRAR</sequence>
<dbReference type="InterPro" id="IPR036890">
    <property type="entry name" value="HATPase_C_sf"/>
</dbReference>
<evidence type="ECO:0000256" key="6">
    <source>
        <dbReference type="ARBA" id="ARBA00022692"/>
    </source>
</evidence>
<reference evidence="12 13" key="1">
    <citation type="submission" date="2022-10" db="EMBL/GenBank/DDBJ databases">
        <title>Paucibacter sp. hw1 Genome sequencing.</title>
        <authorList>
            <person name="Park S."/>
        </authorList>
    </citation>
    <scope>NUCLEOTIDE SEQUENCE [LARGE SCALE GENOMIC DNA]</scope>
    <source>
        <strain evidence="13">hw1</strain>
    </source>
</reference>
<dbReference type="CDD" id="cd00075">
    <property type="entry name" value="HATPase"/>
    <property type="match status" value="1"/>
</dbReference>
<evidence type="ECO:0000259" key="11">
    <source>
        <dbReference type="PROSITE" id="PS50885"/>
    </source>
</evidence>
<dbReference type="RefSeq" id="WP_273601024.1">
    <property type="nucleotide sequence ID" value="NZ_JAQQXT010000008.1"/>
</dbReference>
<evidence type="ECO:0000313" key="12">
    <source>
        <dbReference type="EMBL" id="MDC8772867.1"/>
    </source>
</evidence>
<keyword evidence="13" id="KW-1185">Reference proteome</keyword>
<dbReference type="PROSITE" id="PS50885">
    <property type="entry name" value="HAMP"/>
    <property type="match status" value="1"/>
</dbReference>
<dbReference type="SMART" id="SM00304">
    <property type="entry name" value="HAMP"/>
    <property type="match status" value="1"/>
</dbReference>
<dbReference type="GO" id="GO:0016301">
    <property type="term" value="F:kinase activity"/>
    <property type="evidence" value="ECO:0007669"/>
    <property type="project" value="UniProtKB-KW"/>
</dbReference>
<dbReference type="SMART" id="SM00388">
    <property type="entry name" value="HisKA"/>
    <property type="match status" value="1"/>
</dbReference>
<dbReference type="PROSITE" id="PS50109">
    <property type="entry name" value="HIS_KIN"/>
    <property type="match status" value="1"/>
</dbReference>
<evidence type="ECO:0000256" key="2">
    <source>
        <dbReference type="ARBA" id="ARBA00004370"/>
    </source>
</evidence>